<dbReference type="Gene3D" id="2.10.70.20">
    <property type="entry name" value="gspk-gspi-gspj complex like domains"/>
    <property type="match status" value="1"/>
</dbReference>
<dbReference type="Pfam" id="PF07963">
    <property type="entry name" value="N_methyl"/>
    <property type="match status" value="1"/>
</dbReference>
<dbReference type="GO" id="GO:0015627">
    <property type="term" value="C:type II protein secretion system complex"/>
    <property type="evidence" value="ECO:0007669"/>
    <property type="project" value="InterPro"/>
</dbReference>
<evidence type="ECO:0000256" key="5">
    <source>
        <dbReference type="ARBA" id="ARBA00022481"/>
    </source>
</evidence>
<dbReference type="PANTHER" id="PTHR39583:SF2">
    <property type="entry name" value="TYPE II SECRETION SYSTEM PROTEIN J"/>
    <property type="match status" value="1"/>
</dbReference>
<accession>A0A369WL68</accession>
<dbReference type="InterPro" id="IPR051621">
    <property type="entry name" value="T2SS_protein_J"/>
</dbReference>
<feature type="transmembrane region" description="Helical" evidence="10">
    <location>
        <begin position="12"/>
        <end position="34"/>
    </location>
</feature>
<evidence type="ECO:0000256" key="10">
    <source>
        <dbReference type="SAM" id="Phobius"/>
    </source>
</evidence>
<keyword evidence="6" id="KW-0997">Cell inner membrane</keyword>
<dbReference type="NCBIfam" id="TIGR01711">
    <property type="entry name" value="gspJ"/>
    <property type="match status" value="1"/>
</dbReference>
<dbReference type="Gene3D" id="3.10.610.10">
    <property type="entry name" value="GSPII I/J protein-like"/>
    <property type="match status" value="1"/>
</dbReference>
<evidence type="ECO:0000313" key="11">
    <source>
        <dbReference type="EMBL" id="RDE22367.1"/>
    </source>
</evidence>
<evidence type="ECO:0000256" key="4">
    <source>
        <dbReference type="ARBA" id="ARBA00022475"/>
    </source>
</evidence>
<dbReference type="Proteomes" id="UP000253769">
    <property type="component" value="Unassembled WGS sequence"/>
</dbReference>
<reference evidence="11 12" key="1">
    <citation type="submission" date="2018-07" db="EMBL/GenBank/DDBJ databases">
        <title>Motiliproteus coralliicola sp. nov., a bacterium isolated from Coral.</title>
        <authorList>
            <person name="Wang G."/>
        </authorList>
    </citation>
    <scope>NUCLEOTIDE SEQUENCE [LARGE SCALE GENOMIC DNA]</scope>
    <source>
        <strain evidence="11 12">C34</strain>
    </source>
</reference>
<dbReference type="InterPro" id="IPR045584">
    <property type="entry name" value="Pilin-like"/>
</dbReference>
<evidence type="ECO:0000256" key="3">
    <source>
        <dbReference type="ARBA" id="ARBA00021539"/>
    </source>
</evidence>
<evidence type="ECO:0000256" key="7">
    <source>
        <dbReference type="ARBA" id="ARBA00022692"/>
    </source>
</evidence>
<dbReference type="InterPro" id="IPR012902">
    <property type="entry name" value="N_methyl_site"/>
</dbReference>
<dbReference type="EMBL" id="QQOH01000002">
    <property type="protein sequence ID" value="RDE22367.1"/>
    <property type="molecule type" value="Genomic_DNA"/>
</dbReference>
<dbReference type="Pfam" id="PF11612">
    <property type="entry name" value="T2SSJ"/>
    <property type="match status" value="1"/>
</dbReference>
<evidence type="ECO:0000313" key="12">
    <source>
        <dbReference type="Proteomes" id="UP000253769"/>
    </source>
</evidence>
<dbReference type="AlphaFoldDB" id="A0A369WL68"/>
<dbReference type="RefSeq" id="WP_114694993.1">
    <property type="nucleotide sequence ID" value="NZ_QQOH01000002.1"/>
</dbReference>
<gene>
    <name evidence="11" type="primary">gspJ</name>
    <name evidence="11" type="ORF">DV711_07085</name>
</gene>
<keyword evidence="8 10" id="KW-1133">Transmembrane helix</keyword>
<comment type="subcellular location">
    <subcellularLocation>
        <location evidence="1">Cell inner membrane</location>
        <topology evidence="1">Single-pass membrane protein</topology>
    </subcellularLocation>
</comment>
<comment type="caution">
    <text evidence="11">The sequence shown here is derived from an EMBL/GenBank/DDBJ whole genome shotgun (WGS) entry which is preliminary data.</text>
</comment>
<keyword evidence="9 10" id="KW-0472">Membrane</keyword>
<dbReference type="InterPro" id="IPR010055">
    <property type="entry name" value="T2SS_protein-GspJ"/>
</dbReference>
<keyword evidence="12" id="KW-1185">Reference proteome</keyword>
<evidence type="ECO:0000256" key="8">
    <source>
        <dbReference type="ARBA" id="ARBA00022989"/>
    </source>
</evidence>
<dbReference type="PANTHER" id="PTHR39583">
    <property type="entry name" value="TYPE II SECRETION SYSTEM PROTEIN J-RELATED"/>
    <property type="match status" value="1"/>
</dbReference>
<proteinExistence type="inferred from homology"/>
<dbReference type="NCBIfam" id="TIGR02532">
    <property type="entry name" value="IV_pilin_GFxxxE"/>
    <property type="match status" value="1"/>
</dbReference>
<dbReference type="GO" id="GO:0015628">
    <property type="term" value="P:protein secretion by the type II secretion system"/>
    <property type="evidence" value="ECO:0007669"/>
    <property type="project" value="InterPro"/>
</dbReference>
<evidence type="ECO:0000256" key="9">
    <source>
        <dbReference type="ARBA" id="ARBA00023136"/>
    </source>
</evidence>
<protein>
    <recommendedName>
        <fullName evidence="3">Type II secretion system protein J</fullName>
    </recommendedName>
</protein>
<evidence type="ECO:0000256" key="6">
    <source>
        <dbReference type="ARBA" id="ARBA00022519"/>
    </source>
</evidence>
<dbReference type="PROSITE" id="PS00409">
    <property type="entry name" value="PROKAR_NTER_METHYL"/>
    <property type="match status" value="1"/>
</dbReference>
<evidence type="ECO:0000256" key="2">
    <source>
        <dbReference type="ARBA" id="ARBA00011084"/>
    </source>
</evidence>
<comment type="similarity">
    <text evidence="2">Belongs to the GSP J family.</text>
</comment>
<evidence type="ECO:0000256" key="1">
    <source>
        <dbReference type="ARBA" id="ARBA00004377"/>
    </source>
</evidence>
<organism evidence="11 12">
    <name type="scientific">Motiliproteus coralliicola</name>
    <dbReference type="NCBI Taxonomy" id="2283196"/>
    <lineage>
        <taxon>Bacteria</taxon>
        <taxon>Pseudomonadati</taxon>
        <taxon>Pseudomonadota</taxon>
        <taxon>Gammaproteobacteria</taxon>
        <taxon>Oceanospirillales</taxon>
        <taxon>Oceanospirillaceae</taxon>
        <taxon>Motiliproteus</taxon>
    </lineage>
</organism>
<keyword evidence="4" id="KW-1003">Cell membrane</keyword>
<sequence length="214" mass="24209">MDITVQDARGFTLLEVLVAIAIGAAVAIMAYQGLSVAATVAERHTEQAQALSDLQLAMSVVDRDLRQLVSRPIVDESESDRPAVLCDPLGDSVVEFTKGGWRNPLNLPRGSIQRVRYILEEGMLWRESWSVLDRQSNSHKQRVRLFGGVQNVQLRFLDAENLISGQSVDQQWRDRWPAAQPDQEKKMSTIPSAVEWMIELKDWGLIRRVYWLPG</sequence>
<name>A0A369WL68_9GAMM</name>
<dbReference type="SUPFAM" id="SSF54523">
    <property type="entry name" value="Pili subunits"/>
    <property type="match status" value="1"/>
</dbReference>
<keyword evidence="7 10" id="KW-0812">Transmembrane</keyword>
<keyword evidence="5" id="KW-0488">Methylation</keyword>
<dbReference type="GO" id="GO:0005886">
    <property type="term" value="C:plasma membrane"/>
    <property type="evidence" value="ECO:0007669"/>
    <property type="project" value="UniProtKB-SubCell"/>
</dbReference>
<dbReference type="OrthoDB" id="9794345at2"/>